<dbReference type="Pfam" id="PF04236">
    <property type="entry name" value="Transp_Tc5_C"/>
    <property type="match status" value="1"/>
</dbReference>
<organism evidence="2 3">
    <name type="scientific">Neodiprion lecontei</name>
    <name type="common">Redheaded pine sawfly</name>
    <dbReference type="NCBI Taxonomy" id="441921"/>
    <lineage>
        <taxon>Eukaryota</taxon>
        <taxon>Metazoa</taxon>
        <taxon>Ecdysozoa</taxon>
        <taxon>Arthropoda</taxon>
        <taxon>Hexapoda</taxon>
        <taxon>Insecta</taxon>
        <taxon>Pterygota</taxon>
        <taxon>Neoptera</taxon>
        <taxon>Endopterygota</taxon>
        <taxon>Hymenoptera</taxon>
        <taxon>Tenthredinoidea</taxon>
        <taxon>Diprionidae</taxon>
        <taxon>Diprioninae</taxon>
        <taxon>Neodiprion</taxon>
    </lineage>
</organism>
<reference evidence="3" key="1">
    <citation type="submission" date="2025-08" db="UniProtKB">
        <authorList>
            <consortium name="RefSeq"/>
        </authorList>
    </citation>
    <scope>IDENTIFICATION</scope>
    <source>
        <tissue evidence="3">Thorax and Abdomen</tissue>
    </source>
</reference>
<feature type="domain" description="Transposase Tc5 C-terminal" evidence="1">
    <location>
        <begin position="200"/>
        <end position="259"/>
    </location>
</feature>
<dbReference type="SUPFAM" id="SSF118310">
    <property type="entry name" value="AN1-like Zinc finger"/>
    <property type="match status" value="1"/>
</dbReference>
<dbReference type="InterPro" id="IPR035896">
    <property type="entry name" value="AN1-like_Znf"/>
</dbReference>
<protein>
    <submittedName>
        <fullName evidence="3">Uncharacterized protein LOC124293390</fullName>
    </submittedName>
</protein>
<evidence type="ECO:0000313" key="2">
    <source>
        <dbReference type="Proteomes" id="UP000829291"/>
    </source>
</evidence>
<evidence type="ECO:0000313" key="3">
    <source>
        <dbReference type="RefSeq" id="XP_046590188.1"/>
    </source>
</evidence>
<keyword evidence="2" id="KW-1185">Reference proteome</keyword>
<dbReference type="Proteomes" id="UP000829291">
    <property type="component" value="Chromosome 3"/>
</dbReference>
<dbReference type="InterPro" id="IPR007350">
    <property type="entry name" value="Transposase_Tc5_C"/>
</dbReference>
<evidence type="ECO:0000259" key="1">
    <source>
        <dbReference type="Pfam" id="PF04236"/>
    </source>
</evidence>
<accession>A0ABM3FQ93</accession>
<dbReference type="GeneID" id="124293390"/>
<dbReference type="RefSeq" id="XP_046590188.1">
    <property type="nucleotide sequence ID" value="XM_046734232.1"/>
</dbReference>
<gene>
    <name evidence="3" type="primary">LOC124293390</name>
</gene>
<sequence>MHSGRTLANQGSKEIECVVQSISSTIHSYTIQPTISADGKLLSPLYLVLKEIGGDFGPRVEKTLFKPTNVFVSASESGKLTSDHFKQWLTEIYFPNVGDNSALLIDSWSGHCSEVVDVVTPPNEKIVLKIIPKGTTEQIQPLDVFGFRIWKNFVRHFSDIVIISDSDINLHLRNNIIKLQSLVHNQLSSPSYINMLKYAWYKSGYIEKTPPEFINPVTFGFGDNSEPRCHICGDLAVITCSWCKKPLCLEHLFEEYHYCNEYIL</sequence>
<proteinExistence type="predicted"/>
<name>A0ABM3FQ93_NEOLC</name>